<dbReference type="InterPro" id="IPR023347">
    <property type="entry name" value="Lysozyme_dom_sf"/>
</dbReference>
<keyword evidence="6 7" id="KW-0326">Glycosidase</keyword>
<feature type="region of interest" description="Disordered" evidence="8">
    <location>
        <begin position="1"/>
        <end position="22"/>
    </location>
</feature>
<evidence type="ECO:0000256" key="1">
    <source>
        <dbReference type="ARBA" id="ARBA00000632"/>
    </source>
</evidence>
<feature type="domain" description="LysM" evidence="9">
    <location>
        <begin position="26"/>
        <end position="71"/>
    </location>
</feature>
<comment type="catalytic activity">
    <reaction evidence="1 7">
        <text>Hydrolysis of (1-&gt;4)-beta-linkages between N-acetylmuramic acid and N-acetyl-D-glucosamine residues in a peptidoglycan and between N-acetyl-D-glucosamine residues in chitodextrins.</text>
        <dbReference type="EC" id="3.2.1.17"/>
    </reaction>
</comment>
<keyword evidence="4 7" id="KW-0378">Hydrolase</keyword>
<feature type="domain" description="LysM" evidence="9">
    <location>
        <begin position="242"/>
        <end position="287"/>
    </location>
</feature>
<evidence type="ECO:0000313" key="10">
    <source>
        <dbReference type="EMBL" id="MFC4728142.1"/>
    </source>
</evidence>
<dbReference type="PANTHER" id="PTHR38107:SF3">
    <property type="entry name" value="LYSOZYME RRRD-RELATED"/>
    <property type="match status" value="1"/>
</dbReference>
<dbReference type="Pfam" id="PF00959">
    <property type="entry name" value="Phage_lysozyme"/>
    <property type="match status" value="1"/>
</dbReference>
<dbReference type="InterPro" id="IPR033907">
    <property type="entry name" value="Endolysin_autolysin"/>
</dbReference>
<proteinExistence type="inferred from homology"/>
<keyword evidence="2 7" id="KW-0929">Antimicrobial</keyword>
<dbReference type="Gene3D" id="1.10.530.40">
    <property type="match status" value="1"/>
</dbReference>
<accession>A0ABV9NIE5</accession>
<gene>
    <name evidence="10" type="ORF">ACFO3Q_08180</name>
</gene>
<dbReference type="InterPro" id="IPR002196">
    <property type="entry name" value="Glyco_hydro_24"/>
</dbReference>
<dbReference type="EMBL" id="JBHSGG010000023">
    <property type="protein sequence ID" value="MFC4728142.1"/>
    <property type="molecule type" value="Genomic_DNA"/>
</dbReference>
<dbReference type="InterPro" id="IPR018392">
    <property type="entry name" value="LysM"/>
</dbReference>
<sequence length="521" mass="53104">MSSLSALAAGSRTDLLPPPAPPAAQGRYTVEYGDTLSSVAARHGLTLAALHAANPQVLNPDVVYPGDVLSLPTAAVGMPGAASAAGMSISDAGIDLIKGFEGLRLTSYQDSAGVWTIGYGHTGPEVGPGQTITQAQAEALLRQDVGWAENAVRNNVQVPLGQGQFDALVSFTFNVGAGAFGGSTLLQKLNAGDYAGAQNEFGRWIHAGGQVLPGLVNRRAAEAELFGNQAPGDVGTPPPGGSTYTVRPGDTLSGIAAAHGVTLQALLAANPEIANPDLIQVGQVIRIPAPGASAGAAPAAEAPRDGSAPDRAGLGGLSERYETSGRGPGTVSSGNGDPGGVSYGTYQLAGNLGRPQEFLANEGSRWAAEFGGAAPGSASFTGTWKAIAAREPEAFGQAQHDFIKRTHYDVQVARVQARTGIDVSGRSAAVQDVVWSTAVQHGPASDIVAGAMGKVAAQGLTPADGAAYDRALIHAVYDERGRIDANGVPVHFSSSSADVQRAVLERFAAERRDALAMLDAR</sequence>
<dbReference type="InterPro" id="IPR034690">
    <property type="entry name" value="Endolysin_T4_type"/>
</dbReference>
<evidence type="ECO:0000313" key="11">
    <source>
        <dbReference type="Proteomes" id="UP001595892"/>
    </source>
</evidence>
<dbReference type="SMART" id="SM00257">
    <property type="entry name" value="LysM"/>
    <property type="match status" value="2"/>
</dbReference>
<evidence type="ECO:0000256" key="8">
    <source>
        <dbReference type="SAM" id="MobiDB-lite"/>
    </source>
</evidence>
<dbReference type="InterPro" id="IPR023346">
    <property type="entry name" value="Lysozyme-like_dom_sf"/>
</dbReference>
<organism evidence="10 11">
    <name type="scientific">Coralloluteibacterium thermophilum</name>
    <dbReference type="NCBI Taxonomy" id="2707049"/>
    <lineage>
        <taxon>Bacteria</taxon>
        <taxon>Pseudomonadati</taxon>
        <taxon>Pseudomonadota</taxon>
        <taxon>Gammaproteobacteria</taxon>
        <taxon>Lysobacterales</taxon>
        <taxon>Lysobacteraceae</taxon>
        <taxon>Coralloluteibacterium</taxon>
    </lineage>
</organism>
<dbReference type="CDD" id="cd00737">
    <property type="entry name" value="lyz_endolysin_autolysin"/>
    <property type="match status" value="1"/>
</dbReference>
<keyword evidence="11" id="KW-1185">Reference proteome</keyword>
<dbReference type="SUPFAM" id="SSF54106">
    <property type="entry name" value="LysM domain"/>
    <property type="match status" value="2"/>
</dbReference>
<dbReference type="EC" id="3.2.1.17" evidence="7"/>
<dbReference type="RefSeq" id="WP_377004164.1">
    <property type="nucleotide sequence ID" value="NZ_JBHSGG010000023.1"/>
</dbReference>
<evidence type="ECO:0000256" key="7">
    <source>
        <dbReference type="RuleBase" id="RU003788"/>
    </source>
</evidence>
<protein>
    <recommendedName>
        <fullName evidence="7">Lysozyme</fullName>
        <ecNumber evidence="7">3.2.1.17</ecNumber>
    </recommendedName>
</protein>
<evidence type="ECO:0000256" key="6">
    <source>
        <dbReference type="ARBA" id="ARBA00023295"/>
    </source>
</evidence>
<evidence type="ECO:0000256" key="5">
    <source>
        <dbReference type="ARBA" id="ARBA00023200"/>
    </source>
</evidence>
<dbReference type="Pfam" id="PF21277">
    <property type="entry name" value="T6SS_VgrG3-like_C"/>
    <property type="match status" value="1"/>
</dbReference>
<evidence type="ECO:0000259" key="9">
    <source>
        <dbReference type="PROSITE" id="PS51782"/>
    </source>
</evidence>
<dbReference type="PANTHER" id="PTHR38107">
    <property type="match status" value="1"/>
</dbReference>
<dbReference type="Gene3D" id="3.10.350.10">
    <property type="entry name" value="LysM domain"/>
    <property type="match status" value="2"/>
</dbReference>
<dbReference type="HAMAP" id="MF_04110">
    <property type="entry name" value="ENDOLYSIN_T4"/>
    <property type="match status" value="1"/>
</dbReference>
<dbReference type="HAMAP" id="MF_04136">
    <property type="entry name" value="SAR_ENDOLYSIN"/>
    <property type="match status" value="1"/>
</dbReference>
<dbReference type="Pfam" id="PF01476">
    <property type="entry name" value="LysM"/>
    <property type="match status" value="2"/>
</dbReference>
<name>A0ABV9NIE5_9GAMM</name>
<evidence type="ECO:0000256" key="4">
    <source>
        <dbReference type="ARBA" id="ARBA00022801"/>
    </source>
</evidence>
<dbReference type="GO" id="GO:0016787">
    <property type="term" value="F:hydrolase activity"/>
    <property type="evidence" value="ECO:0007669"/>
    <property type="project" value="UniProtKB-KW"/>
</dbReference>
<comment type="similarity">
    <text evidence="7">Belongs to the glycosyl hydrolase 24 family.</text>
</comment>
<keyword evidence="3 7" id="KW-0081">Bacteriolytic enzyme</keyword>
<evidence type="ECO:0000256" key="3">
    <source>
        <dbReference type="ARBA" id="ARBA00022638"/>
    </source>
</evidence>
<dbReference type="InterPro" id="IPR051018">
    <property type="entry name" value="Bacteriophage_GH24"/>
</dbReference>
<feature type="compositionally biased region" description="Low complexity" evidence="8">
    <location>
        <begin position="291"/>
        <end position="301"/>
    </location>
</feature>
<dbReference type="CDD" id="cd00118">
    <property type="entry name" value="LysM"/>
    <property type="match status" value="2"/>
</dbReference>
<dbReference type="PROSITE" id="PS51782">
    <property type="entry name" value="LYSM"/>
    <property type="match status" value="2"/>
</dbReference>
<reference evidence="11" key="1">
    <citation type="journal article" date="2019" name="Int. J. Syst. Evol. Microbiol.">
        <title>The Global Catalogue of Microorganisms (GCM) 10K type strain sequencing project: providing services to taxonomists for standard genome sequencing and annotation.</title>
        <authorList>
            <consortium name="The Broad Institute Genomics Platform"/>
            <consortium name="The Broad Institute Genome Sequencing Center for Infectious Disease"/>
            <person name="Wu L."/>
            <person name="Ma J."/>
        </authorList>
    </citation>
    <scope>NUCLEOTIDE SEQUENCE [LARGE SCALE GENOMIC DNA]</scope>
    <source>
        <strain evidence="11">CGMCC 1.13574</strain>
    </source>
</reference>
<dbReference type="InterPro" id="IPR043688">
    <property type="entry name" value="SAR_endolysin-like"/>
</dbReference>
<dbReference type="SUPFAM" id="SSF53955">
    <property type="entry name" value="Lysozyme-like"/>
    <property type="match status" value="1"/>
</dbReference>
<dbReference type="InterPro" id="IPR036779">
    <property type="entry name" value="LysM_dom_sf"/>
</dbReference>
<dbReference type="InterPro" id="IPR049073">
    <property type="entry name" value="T6SS_VgrG3-like_C"/>
</dbReference>
<dbReference type="Proteomes" id="UP001595892">
    <property type="component" value="Unassembled WGS sequence"/>
</dbReference>
<evidence type="ECO:0000256" key="2">
    <source>
        <dbReference type="ARBA" id="ARBA00022529"/>
    </source>
</evidence>
<feature type="region of interest" description="Disordered" evidence="8">
    <location>
        <begin position="291"/>
        <end position="338"/>
    </location>
</feature>
<keyword evidence="5" id="KW-1035">Host cytoplasm</keyword>
<comment type="caution">
    <text evidence="10">The sequence shown here is derived from an EMBL/GenBank/DDBJ whole genome shotgun (WGS) entry which is preliminary data.</text>
</comment>